<dbReference type="GO" id="GO:0008270">
    <property type="term" value="F:zinc ion binding"/>
    <property type="evidence" value="ECO:0007669"/>
    <property type="project" value="InterPro"/>
</dbReference>
<dbReference type="InterPro" id="IPR001818">
    <property type="entry name" value="Pept_M10_metallopeptidase"/>
</dbReference>
<keyword evidence="5" id="KW-0812">Transmembrane</keyword>
<dbReference type="PANTHER" id="PTHR10201">
    <property type="entry name" value="MATRIX METALLOPROTEINASE"/>
    <property type="match status" value="1"/>
</dbReference>
<keyword evidence="5" id="KW-0472">Membrane</keyword>
<protein>
    <submittedName>
        <fullName evidence="7">Matrixin family metalloprotease</fullName>
        <ecNumber evidence="7">3.4.24.-</ecNumber>
    </submittedName>
</protein>
<gene>
    <name evidence="7" type="ORF">RE476_09435</name>
</gene>
<dbReference type="InterPro" id="IPR024079">
    <property type="entry name" value="MetalloPept_cat_dom_sf"/>
</dbReference>
<evidence type="ECO:0000256" key="1">
    <source>
        <dbReference type="ARBA" id="ARBA00022670"/>
    </source>
</evidence>
<evidence type="ECO:0000256" key="3">
    <source>
        <dbReference type="ARBA" id="ARBA00022801"/>
    </source>
</evidence>
<dbReference type="CDD" id="cd04279">
    <property type="entry name" value="ZnMc_MMP_like_1"/>
    <property type="match status" value="1"/>
</dbReference>
<organism evidence="7 8">
    <name type="scientific">Methanolobus mangrovi</name>
    <dbReference type="NCBI Taxonomy" id="3072977"/>
    <lineage>
        <taxon>Archaea</taxon>
        <taxon>Methanobacteriati</taxon>
        <taxon>Methanobacteriota</taxon>
        <taxon>Stenosarchaea group</taxon>
        <taxon>Methanomicrobia</taxon>
        <taxon>Methanosarcinales</taxon>
        <taxon>Methanosarcinaceae</taxon>
        <taxon>Methanolobus</taxon>
    </lineage>
</organism>
<feature type="domain" description="Peptidase metallopeptidase" evidence="6">
    <location>
        <begin position="35"/>
        <end position="208"/>
    </location>
</feature>
<reference evidence="7" key="1">
    <citation type="submission" date="2023-08" db="EMBL/GenBank/DDBJ databases">
        <title>Methanolobus mangrovi sp. nov. and Methanolobus sediminis sp. nov, two novel methylotrophic methanogens isolated from mangrove sediments in China.</title>
        <authorList>
            <person name="Zhou J."/>
        </authorList>
    </citation>
    <scope>NUCLEOTIDE SEQUENCE</scope>
    <source>
        <strain evidence="7">FTZ2</strain>
    </source>
</reference>
<dbReference type="RefSeq" id="WP_309307395.1">
    <property type="nucleotide sequence ID" value="NZ_CP133594.1"/>
</dbReference>
<dbReference type="KEGG" id="mmav:RE476_09435"/>
<evidence type="ECO:0000256" key="2">
    <source>
        <dbReference type="ARBA" id="ARBA00022723"/>
    </source>
</evidence>
<dbReference type="SUPFAM" id="SSF55486">
    <property type="entry name" value="Metalloproteases ('zincins'), catalytic domain"/>
    <property type="match status" value="1"/>
</dbReference>
<name>A0AA51UED0_9EURY</name>
<evidence type="ECO:0000256" key="5">
    <source>
        <dbReference type="SAM" id="Phobius"/>
    </source>
</evidence>
<dbReference type="Pfam" id="PF00413">
    <property type="entry name" value="Peptidase_M10"/>
    <property type="match status" value="1"/>
</dbReference>
<keyword evidence="7" id="KW-0482">Metalloprotease</keyword>
<evidence type="ECO:0000256" key="4">
    <source>
        <dbReference type="ARBA" id="ARBA00022833"/>
    </source>
</evidence>
<accession>A0AA51UED0</accession>
<dbReference type="GeneID" id="84230362"/>
<keyword evidence="4" id="KW-0862">Zinc</keyword>
<dbReference type="GO" id="GO:0006508">
    <property type="term" value="P:proteolysis"/>
    <property type="evidence" value="ECO:0007669"/>
    <property type="project" value="UniProtKB-KW"/>
</dbReference>
<dbReference type="GO" id="GO:0031012">
    <property type="term" value="C:extracellular matrix"/>
    <property type="evidence" value="ECO:0007669"/>
    <property type="project" value="InterPro"/>
</dbReference>
<sequence length="238" mass="27165">MTRINRMIIVLIILIALAFVSENINSSDTDILILNPQPWDHSPITVYIDENNVPEHYSPSYRTDVENALEYWENGGNGQLEYQPVFEIVDVDNADILIMWVENLEEDAGIENGVAGFTRPYEVNGQFERADVVLETGNYQGYSWVQYGDASMQDIATHELGHALGLGHSNDKNDIMFPTYDPGEDINPLLLHSTWPLLLLLVIAAIVVISYHSTGWLHYKKKRKELEEEIFSEKKNDR</sequence>
<dbReference type="SMART" id="SM00235">
    <property type="entry name" value="ZnMc"/>
    <property type="match status" value="1"/>
</dbReference>
<feature type="transmembrane region" description="Helical" evidence="5">
    <location>
        <begin position="195"/>
        <end position="214"/>
    </location>
</feature>
<dbReference type="EC" id="3.4.24.-" evidence="7"/>
<dbReference type="Gene3D" id="3.40.390.10">
    <property type="entry name" value="Collagenase (Catalytic Domain)"/>
    <property type="match status" value="1"/>
</dbReference>
<keyword evidence="3 7" id="KW-0378">Hydrolase</keyword>
<evidence type="ECO:0000259" key="6">
    <source>
        <dbReference type="SMART" id="SM00235"/>
    </source>
</evidence>
<dbReference type="InterPro" id="IPR006026">
    <property type="entry name" value="Peptidase_Metallo"/>
</dbReference>
<proteinExistence type="predicted"/>
<evidence type="ECO:0000313" key="8">
    <source>
        <dbReference type="Proteomes" id="UP001183006"/>
    </source>
</evidence>
<keyword evidence="8" id="KW-1185">Reference proteome</keyword>
<dbReference type="Proteomes" id="UP001183006">
    <property type="component" value="Chromosome"/>
</dbReference>
<evidence type="ECO:0000313" key="7">
    <source>
        <dbReference type="EMBL" id="WMW21606.1"/>
    </source>
</evidence>
<dbReference type="AlphaFoldDB" id="A0AA51UED0"/>
<keyword evidence="1" id="KW-0645">Protease</keyword>
<dbReference type="EMBL" id="CP133594">
    <property type="protein sequence ID" value="WMW21606.1"/>
    <property type="molecule type" value="Genomic_DNA"/>
</dbReference>
<keyword evidence="2" id="KW-0479">Metal-binding</keyword>
<dbReference type="GO" id="GO:0004222">
    <property type="term" value="F:metalloendopeptidase activity"/>
    <property type="evidence" value="ECO:0007669"/>
    <property type="project" value="InterPro"/>
</dbReference>
<keyword evidence="5" id="KW-1133">Transmembrane helix</keyword>